<evidence type="ECO:0000256" key="1">
    <source>
        <dbReference type="SAM" id="MobiDB-lite"/>
    </source>
</evidence>
<organism evidence="4 5">
    <name type="scientific">Solicola gregarius</name>
    <dbReference type="NCBI Taxonomy" id="2908642"/>
    <lineage>
        <taxon>Bacteria</taxon>
        <taxon>Bacillati</taxon>
        <taxon>Actinomycetota</taxon>
        <taxon>Actinomycetes</taxon>
        <taxon>Propionibacteriales</taxon>
        <taxon>Nocardioidaceae</taxon>
        <taxon>Solicola</taxon>
    </lineage>
</organism>
<keyword evidence="5" id="KW-1185">Reference proteome</keyword>
<dbReference type="Pfam" id="PF12089">
    <property type="entry name" value="DUF3566"/>
    <property type="match status" value="1"/>
</dbReference>
<evidence type="ECO:0000256" key="2">
    <source>
        <dbReference type="SAM" id="Phobius"/>
    </source>
</evidence>
<dbReference type="InterPro" id="IPR021949">
    <property type="entry name" value="DUF3566_TM"/>
</dbReference>
<proteinExistence type="predicted"/>
<gene>
    <name evidence="4" type="ORF">L0C25_09975</name>
</gene>
<evidence type="ECO:0000259" key="3">
    <source>
        <dbReference type="Pfam" id="PF12089"/>
    </source>
</evidence>
<feature type="domain" description="DUF3566" evidence="3">
    <location>
        <begin position="124"/>
        <end position="241"/>
    </location>
</feature>
<dbReference type="Proteomes" id="UP001164390">
    <property type="component" value="Chromosome"/>
</dbReference>
<dbReference type="RefSeq" id="WP_271636346.1">
    <property type="nucleotide sequence ID" value="NZ_CP094970.1"/>
</dbReference>
<keyword evidence="2" id="KW-0812">Transmembrane</keyword>
<feature type="transmembrane region" description="Helical" evidence="2">
    <location>
        <begin position="141"/>
        <end position="164"/>
    </location>
</feature>
<dbReference type="EMBL" id="CP094970">
    <property type="protein sequence ID" value="UYM07372.1"/>
    <property type="molecule type" value="Genomic_DNA"/>
</dbReference>
<evidence type="ECO:0000313" key="5">
    <source>
        <dbReference type="Proteomes" id="UP001164390"/>
    </source>
</evidence>
<sequence length="243" mass="24635">MTDRKPDGSTPVAPQRPKGSSAQKGAARNGTDPAPTQSMQRVNGASPKNASRPAQGSSGPQGSSATQNSAPATAPPKAKPKTAGEIAAESGPSPAPSAKSKPAVQQSTPPAKAPDPTYDAASARTARLRLARVDPWSVMKVSFALSIALAIVTVIAISIVWFVLGAAGVWDAVNSSVASLLSDNAETFDITEYVGYGRVIGFALLVSAVDVVLITAIATLGAFLYNLAAGLLGGLELTLAEDT</sequence>
<keyword evidence="2" id="KW-1133">Transmembrane helix</keyword>
<dbReference type="KEGG" id="sgrg:L0C25_09975"/>
<name>A0AA46TL94_9ACTN</name>
<protein>
    <submittedName>
        <fullName evidence="4">DUF3566 domain-containing protein</fullName>
    </submittedName>
</protein>
<feature type="compositionally biased region" description="Low complexity" evidence="1">
    <location>
        <begin position="53"/>
        <end position="103"/>
    </location>
</feature>
<feature type="region of interest" description="Disordered" evidence="1">
    <location>
        <begin position="1"/>
        <end position="119"/>
    </location>
</feature>
<feature type="transmembrane region" description="Helical" evidence="2">
    <location>
        <begin position="199"/>
        <end position="225"/>
    </location>
</feature>
<evidence type="ECO:0000313" key="4">
    <source>
        <dbReference type="EMBL" id="UYM07372.1"/>
    </source>
</evidence>
<reference evidence="4" key="1">
    <citation type="submission" date="2022-01" db="EMBL/GenBank/DDBJ databases">
        <title>Nocardioidaceae gen. sp. A5X3R13.</title>
        <authorList>
            <person name="Lopez Marin M.A."/>
            <person name="Uhlik O."/>
        </authorList>
    </citation>
    <scope>NUCLEOTIDE SEQUENCE</scope>
    <source>
        <strain evidence="4">A5X3R13</strain>
    </source>
</reference>
<dbReference type="AlphaFoldDB" id="A0AA46TL94"/>
<feature type="compositionally biased region" description="Polar residues" evidence="1">
    <location>
        <begin position="34"/>
        <end position="49"/>
    </location>
</feature>
<keyword evidence="2" id="KW-0472">Membrane</keyword>
<accession>A0AA46TL94</accession>